<dbReference type="EMBL" id="GG698804">
    <property type="protein sequence ID" value="EEU30207.1"/>
    <property type="molecule type" value="Genomic_DNA"/>
</dbReference>
<dbReference type="InterPro" id="IPR001451">
    <property type="entry name" value="Hexapep"/>
</dbReference>
<keyword evidence="2 5" id="KW-0808">Transferase</keyword>
<sequence length="204" mass="22850">MEENTRRMLNGQPYRPDSPELNTFHEVAHRLCQDYNQLRDTDTTHRNQIIDQLMPNHGKQPYLQGPIQFDYGRFTTVGDHFYANFNLTVLDTCPITIGDNVMLGPNVSLITATHPLRWQQRNPRQQSDGTFTDLELGKPINIGNNCWFGSNVTICPGVTIGDGCVIGAGAVVTHDMPANSLVVGVPARAVRQITENDHLDSYPY</sequence>
<dbReference type="PANTHER" id="PTHR23416:SF23">
    <property type="entry name" value="ACETYLTRANSFERASE C18B11.09C-RELATED"/>
    <property type="match status" value="1"/>
</dbReference>
<dbReference type="GO" id="GO:0016407">
    <property type="term" value="F:acetyltransferase activity"/>
    <property type="evidence" value="ECO:0007669"/>
    <property type="project" value="InterPro"/>
</dbReference>
<evidence type="ECO:0000313" key="5">
    <source>
        <dbReference type="EMBL" id="EEU30207.1"/>
    </source>
</evidence>
<reference evidence="5 6" key="1">
    <citation type="submission" date="2009-06" db="EMBL/GenBank/DDBJ databases">
        <title>The Genome Sequence of Lactobacillus coleohominis strain 101-4-CHN.</title>
        <authorList>
            <consortium name="The Broad Institute Genome Sequencing Platform"/>
            <person name="Ward D."/>
            <person name="Young S.K."/>
            <person name="Zeng Q."/>
            <person name="Koehrsen M."/>
            <person name="Alvarado L."/>
            <person name="Berlin A."/>
            <person name="Borenstein D."/>
            <person name="Chen Z."/>
            <person name="Engels R."/>
            <person name="Freedman E."/>
            <person name="Gellesch M."/>
            <person name="Goldberg J."/>
            <person name="Griggs A."/>
            <person name="Gujja S."/>
            <person name="Heiman D."/>
            <person name="Hepburn T."/>
            <person name="Howarth C."/>
            <person name="Jen D."/>
            <person name="Larson L."/>
            <person name="Lewis B."/>
            <person name="Mehta T."/>
            <person name="Park D."/>
            <person name="Pearson M."/>
            <person name="Roberts A."/>
            <person name="Saif S."/>
            <person name="Shea T."/>
            <person name="Shenoy N."/>
            <person name="Sisk P."/>
            <person name="Stolte C."/>
            <person name="Sykes S."/>
            <person name="Walk T."/>
            <person name="White J."/>
            <person name="Yandava C."/>
            <person name="Liu Y."/>
            <person name="Xu Q."/>
            <person name="Lander E."/>
            <person name="Nusbaum C."/>
            <person name="Galagan J."/>
            <person name="Birren B."/>
        </authorList>
    </citation>
    <scope>NUCLEOTIDE SEQUENCE [LARGE SCALE GENOMIC DNA]</scope>
    <source>
        <strain evidence="5 6">101-4-CHN</strain>
    </source>
</reference>
<dbReference type="Pfam" id="PF00132">
    <property type="entry name" value="Hexapep"/>
    <property type="match status" value="1"/>
</dbReference>
<dbReference type="SMART" id="SM01266">
    <property type="entry name" value="Mac"/>
    <property type="match status" value="1"/>
</dbReference>
<dbReference type="HOGENOM" id="CLU_051638_3_2_9"/>
<evidence type="ECO:0000259" key="4">
    <source>
        <dbReference type="SMART" id="SM01266"/>
    </source>
</evidence>
<dbReference type="STRING" id="575594.HMPREF0501_01212"/>
<evidence type="ECO:0000256" key="2">
    <source>
        <dbReference type="ARBA" id="ARBA00022679"/>
    </source>
</evidence>
<dbReference type="Gene3D" id="2.160.10.10">
    <property type="entry name" value="Hexapeptide repeat proteins"/>
    <property type="match status" value="1"/>
</dbReference>
<keyword evidence="3" id="KW-0012">Acyltransferase</keyword>
<dbReference type="eggNOG" id="COG0110">
    <property type="taxonomic scope" value="Bacteria"/>
</dbReference>
<gene>
    <name evidence="5" type="ORF">HMPREF0501_01212</name>
</gene>
<proteinExistence type="inferred from homology"/>
<dbReference type="Pfam" id="PF14602">
    <property type="entry name" value="Hexapep_2"/>
    <property type="match status" value="1"/>
</dbReference>
<dbReference type="AlphaFoldDB" id="C7XWE7"/>
<feature type="domain" description="Maltose/galactoside acetyltransferase" evidence="4">
    <location>
        <begin position="5"/>
        <end position="59"/>
    </location>
</feature>
<dbReference type="FunFam" id="2.160.10.10:FF:000025">
    <property type="entry name" value="Hexapeptide-repeat containing-acetyltransferase"/>
    <property type="match status" value="1"/>
</dbReference>
<keyword evidence="6" id="KW-1185">Reference proteome</keyword>
<dbReference type="RefSeq" id="WP_006917081.1">
    <property type="nucleotide sequence ID" value="NZ_GG698804.1"/>
</dbReference>
<dbReference type="InterPro" id="IPR024688">
    <property type="entry name" value="Mac_dom"/>
</dbReference>
<dbReference type="SUPFAM" id="SSF51161">
    <property type="entry name" value="Trimeric LpxA-like enzymes"/>
    <property type="match status" value="1"/>
</dbReference>
<dbReference type="OrthoDB" id="9812571at2"/>
<dbReference type="PANTHER" id="PTHR23416">
    <property type="entry name" value="SIALIC ACID SYNTHASE-RELATED"/>
    <property type="match status" value="1"/>
</dbReference>
<protein>
    <submittedName>
        <fullName evidence="5">Putative maltose O-acetyltransferase</fullName>
    </submittedName>
</protein>
<evidence type="ECO:0000313" key="6">
    <source>
        <dbReference type="Proteomes" id="UP000003987"/>
    </source>
</evidence>
<evidence type="ECO:0000256" key="3">
    <source>
        <dbReference type="ARBA" id="ARBA00023315"/>
    </source>
</evidence>
<dbReference type="InterPro" id="IPR051159">
    <property type="entry name" value="Hexapeptide_acetyltransf"/>
</dbReference>
<name>C7XWE7_9LACO</name>
<dbReference type="Pfam" id="PF12464">
    <property type="entry name" value="Mac"/>
    <property type="match status" value="1"/>
</dbReference>
<dbReference type="CDD" id="cd03357">
    <property type="entry name" value="LbH_MAT_GAT"/>
    <property type="match status" value="1"/>
</dbReference>
<evidence type="ECO:0000256" key="1">
    <source>
        <dbReference type="ARBA" id="ARBA00007274"/>
    </source>
</evidence>
<dbReference type="GO" id="GO:0008374">
    <property type="term" value="F:O-acyltransferase activity"/>
    <property type="evidence" value="ECO:0007669"/>
    <property type="project" value="TreeGrafter"/>
</dbReference>
<comment type="similarity">
    <text evidence="1">Belongs to the transferase hexapeptide repeat family.</text>
</comment>
<accession>C7XWE7</accession>
<dbReference type="InterPro" id="IPR011004">
    <property type="entry name" value="Trimer_LpxA-like_sf"/>
</dbReference>
<dbReference type="Proteomes" id="UP000003987">
    <property type="component" value="Unassembled WGS sequence"/>
</dbReference>
<organism evidence="5 6">
    <name type="scientific">Limosilactobacillus coleohominis 101-4-CHN</name>
    <dbReference type="NCBI Taxonomy" id="575594"/>
    <lineage>
        <taxon>Bacteria</taxon>
        <taxon>Bacillati</taxon>
        <taxon>Bacillota</taxon>
        <taxon>Bacilli</taxon>
        <taxon>Lactobacillales</taxon>
        <taxon>Lactobacillaceae</taxon>
        <taxon>Limosilactobacillus</taxon>
    </lineage>
</organism>